<gene>
    <name evidence="9" type="primary">fetub</name>
</gene>
<dbReference type="Proteomes" id="UP000694402">
    <property type="component" value="Unassembled WGS sequence"/>
</dbReference>
<dbReference type="SMART" id="SM00043">
    <property type="entry name" value="CY"/>
    <property type="match status" value="2"/>
</dbReference>
<keyword evidence="4" id="KW-0677">Repeat</keyword>
<accession>A0A8C8M2E2</accession>
<evidence type="ECO:0000313" key="9">
    <source>
        <dbReference type="Ensembl" id="ENSOTSP00005060213.1"/>
    </source>
</evidence>
<dbReference type="PANTHER" id="PTHR13814">
    <property type="entry name" value="FETUIN"/>
    <property type="match status" value="1"/>
</dbReference>
<keyword evidence="10" id="KW-1185">Reference proteome</keyword>
<dbReference type="FunFam" id="3.10.450.10:FF:000005">
    <property type="entry name" value="Histidine-rich glycoprotein"/>
    <property type="match status" value="1"/>
</dbReference>
<feature type="compositionally biased region" description="Basic residues" evidence="7">
    <location>
        <begin position="435"/>
        <end position="451"/>
    </location>
</feature>
<feature type="domain" description="Cystatin fetuin-B-type" evidence="8">
    <location>
        <begin position="61"/>
        <end position="175"/>
    </location>
</feature>
<reference evidence="9" key="1">
    <citation type="submission" date="2025-08" db="UniProtKB">
        <authorList>
            <consortium name="Ensembl"/>
        </authorList>
    </citation>
    <scope>IDENTIFICATION</scope>
</reference>
<dbReference type="Pfam" id="PF00031">
    <property type="entry name" value="Cystatin"/>
    <property type="match status" value="1"/>
</dbReference>
<evidence type="ECO:0000256" key="4">
    <source>
        <dbReference type="ARBA" id="ARBA00022737"/>
    </source>
</evidence>
<feature type="compositionally biased region" description="Basic and acidic residues" evidence="7">
    <location>
        <begin position="338"/>
        <end position="390"/>
    </location>
</feature>
<dbReference type="SUPFAM" id="SSF54403">
    <property type="entry name" value="Cystatin/monellin"/>
    <property type="match status" value="2"/>
</dbReference>
<keyword evidence="2" id="KW-0964">Secreted</keyword>
<feature type="compositionally biased region" description="Basic and acidic residues" evidence="7">
    <location>
        <begin position="414"/>
        <end position="434"/>
    </location>
</feature>
<evidence type="ECO:0000313" key="10">
    <source>
        <dbReference type="Proteomes" id="UP000694402"/>
    </source>
</evidence>
<dbReference type="GO" id="GO:0004869">
    <property type="term" value="F:cysteine-type endopeptidase inhibitor activity"/>
    <property type="evidence" value="ECO:0007669"/>
    <property type="project" value="InterPro"/>
</dbReference>
<sequence length="544" mass="59493">MRQNFASHMKSAQGLSCAHISASSMALARSACVRQPAAHRSSIMMKQCALLLLACVYAHAAPLEASMKPGSCQDAVALGAAGQALDKINKDRTEGYVFGLHRLSNVNQMEHGETGVVFYLTMDVLETDCHVVSKKNAKDCEVPKAENTPVYGQCKAVIYMNRVHRVVRLYNYNCVVRPAAAAKVAKQCPDCPSAIPKDHPEILKTATLSMEKFNKDSGLANHFAILNITRARTSMGMATFYFAEFTIQETTCANTTDPSAASKCPLMACEFAHKGHCKGSHSHDMGGQEFVTVNCEVFENEKSKKEKAAHLLGGETDHSHTLQSGKHGKDHTHTASGAHDHTHDHAHDHTKDHKHDDAHDHKDGAHGHSHGDGAAGGHDHSHDHGHGHDHAHAHHAKAHNHSTDTGPHQHHNYKHDGEGHTHEHDHELSLDHDHKHAHLHEHEHHHHHHEHPHGTESRHPPQGTVTVLPALGLPMILPSFPEQPVGEKGATLPMVQDPKIPGMSQPIILPFPTTVSAQCPAEVKDEDNFVKELFAEDPLFKAAA</sequence>
<dbReference type="InterPro" id="IPR000010">
    <property type="entry name" value="Cystatin_dom"/>
</dbReference>
<proteinExistence type="predicted"/>
<evidence type="ECO:0000259" key="8">
    <source>
        <dbReference type="PROSITE" id="PS51530"/>
    </source>
</evidence>
<evidence type="ECO:0000256" key="5">
    <source>
        <dbReference type="ARBA" id="ARBA00023157"/>
    </source>
</evidence>
<organism evidence="9 10">
    <name type="scientific">Oncorhynchus tshawytscha</name>
    <name type="common">Chinook salmon</name>
    <name type="synonym">Salmo tshawytscha</name>
    <dbReference type="NCBI Taxonomy" id="74940"/>
    <lineage>
        <taxon>Eukaryota</taxon>
        <taxon>Metazoa</taxon>
        <taxon>Chordata</taxon>
        <taxon>Craniata</taxon>
        <taxon>Vertebrata</taxon>
        <taxon>Euteleostomi</taxon>
        <taxon>Actinopterygii</taxon>
        <taxon>Neopterygii</taxon>
        <taxon>Teleostei</taxon>
        <taxon>Protacanthopterygii</taxon>
        <taxon>Salmoniformes</taxon>
        <taxon>Salmonidae</taxon>
        <taxon>Salmoninae</taxon>
        <taxon>Oncorhynchus</taxon>
    </lineage>
</organism>
<dbReference type="AlphaFoldDB" id="A0A8C8M2E2"/>
<dbReference type="GO" id="GO:0060255">
    <property type="term" value="P:regulation of macromolecule metabolic process"/>
    <property type="evidence" value="ECO:0007669"/>
    <property type="project" value="UniProtKB-ARBA"/>
</dbReference>
<feature type="domain" description="Cystatin fetuin-B-type" evidence="8">
    <location>
        <begin position="186"/>
        <end position="296"/>
    </location>
</feature>
<dbReference type="InterPro" id="IPR025764">
    <property type="entry name" value="Cystatin_Fetuin_B"/>
</dbReference>
<feature type="compositionally biased region" description="Basic residues" evidence="7">
    <location>
        <begin position="391"/>
        <end position="400"/>
    </location>
</feature>
<evidence type="ECO:0000256" key="2">
    <source>
        <dbReference type="ARBA" id="ARBA00022525"/>
    </source>
</evidence>
<comment type="subcellular location">
    <subcellularLocation>
        <location evidence="1">Secreted</location>
    </subcellularLocation>
</comment>
<keyword evidence="5" id="KW-1015">Disulfide bond</keyword>
<evidence type="ECO:0000256" key="3">
    <source>
        <dbReference type="ARBA" id="ARBA00022729"/>
    </source>
</evidence>
<name>A0A8C8M2E2_ONCTS</name>
<dbReference type="PANTHER" id="PTHR13814:SF10">
    <property type="entry name" value="FETUIN-B"/>
    <property type="match status" value="1"/>
</dbReference>
<feature type="region of interest" description="Disordered" evidence="7">
    <location>
        <begin position="316"/>
        <end position="464"/>
    </location>
</feature>
<keyword evidence="3" id="KW-0732">Signal</keyword>
<dbReference type="Ensembl" id="ENSOTST00005065537.2">
    <property type="protein sequence ID" value="ENSOTSP00005060213.1"/>
    <property type="gene ID" value="ENSOTSG00005028965.2"/>
</dbReference>
<dbReference type="GeneTree" id="ENSGT00950000182930"/>
<evidence type="ECO:0000256" key="6">
    <source>
        <dbReference type="ARBA" id="ARBA00023180"/>
    </source>
</evidence>
<dbReference type="InterPro" id="IPR046350">
    <property type="entry name" value="Cystatin_sf"/>
</dbReference>
<dbReference type="GO" id="GO:0005576">
    <property type="term" value="C:extracellular region"/>
    <property type="evidence" value="ECO:0007669"/>
    <property type="project" value="UniProtKB-SubCell"/>
</dbReference>
<evidence type="ECO:0000256" key="7">
    <source>
        <dbReference type="SAM" id="MobiDB-lite"/>
    </source>
</evidence>
<dbReference type="FunFam" id="3.10.450.10:FF:000029">
    <property type="entry name" value="Fetuin B"/>
    <property type="match status" value="1"/>
</dbReference>
<dbReference type="Gene3D" id="3.10.450.10">
    <property type="match status" value="2"/>
</dbReference>
<dbReference type="InterPro" id="IPR050735">
    <property type="entry name" value="Kininogen_Fetuin_HRG"/>
</dbReference>
<reference evidence="9" key="2">
    <citation type="submission" date="2025-09" db="UniProtKB">
        <authorList>
            <consortium name="Ensembl"/>
        </authorList>
    </citation>
    <scope>IDENTIFICATION</scope>
</reference>
<protein>
    <recommendedName>
        <fullName evidence="8">Cystatin fetuin-B-type domain-containing protein</fullName>
    </recommendedName>
</protein>
<dbReference type="PROSITE" id="PS51530">
    <property type="entry name" value="CYSTATIN_FETUIN_B"/>
    <property type="match status" value="2"/>
</dbReference>
<evidence type="ECO:0000256" key="1">
    <source>
        <dbReference type="ARBA" id="ARBA00004613"/>
    </source>
</evidence>
<keyword evidence="6" id="KW-0325">Glycoprotein</keyword>